<feature type="domain" description="PKS/mFAS DH" evidence="10">
    <location>
        <begin position="196"/>
        <end position="484"/>
    </location>
</feature>
<keyword evidence="4" id="KW-0808">Transferase</keyword>
<dbReference type="Pfam" id="PF08659">
    <property type="entry name" value="KR"/>
    <property type="match status" value="1"/>
</dbReference>
<evidence type="ECO:0000256" key="3">
    <source>
        <dbReference type="ARBA" id="ARBA00022553"/>
    </source>
</evidence>
<evidence type="ECO:0000256" key="2">
    <source>
        <dbReference type="ARBA" id="ARBA00022450"/>
    </source>
</evidence>
<evidence type="ECO:0000313" key="11">
    <source>
        <dbReference type="EMBL" id="MFE1755877.1"/>
    </source>
</evidence>
<evidence type="ECO:0000256" key="6">
    <source>
        <dbReference type="ARBA" id="ARBA00023268"/>
    </source>
</evidence>
<comment type="pathway">
    <text evidence="1">Antibiotic biosynthesis.</text>
</comment>
<dbReference type="RefSeq" id="WP_381843512.1">
    <property type="nucleotide sequence ID" value="NZ_JBHYTS010000129.1"/>
</dbReference>
<dbReference type="Gene3D" id="3.30.70.3290">
    <property type="match status" value="1"/>
</dbReference>
<dbReference type="InterPro" id="IPR013968">
    <property type="entry name" value="PKS_KR"/>
</dbReference>
<dbReference type="InterPro" id="IPR049551">
    <property type="entry name" value="PKS_DH_C"/>
</dbReference>
<feature type="active site" description="Proton acceptor; for dehydratase activity" evidence="7">
    <location>
        <position position="228"/>
    </location>
</feature>
<dbReference type="InterPro" id="IPR006162">
    <property type="entry name" value="Ppantetheine_attach_site"/>
</dbReference>
<feature type="compositionally biased region" description="Basic and acidic residues" evidence="8">
    <location>
        <begin position="894"/>
        <end position="909"/>
    </location>
</feature>
<feature type="domain" description="Carrier" evidence="9">
    <location>
        <begin position="1034"/>
        <end position="1109"/>
    </location>
</feature>
<dbReference type="Gene3D" id="3.40.50.720">
    <property type="entry name" value="NAD(P)-binding Rossmann-like Domain"/>
    <property type="match status" value="1"/>
</dbReference>
<dbReference type="InterPro" id="IPR009081">
    <property type="entry name" value="PP-bd_ACP"/>
</dbReference>
<dbReference type="PROSITE" id="PS00012">
    <property type="entry name" value="PHOSPHOPANTETHEINE"/>
    <property type="match status" value="1"/>
</dbReference>
<dbReference type="PANTHER" id="PTHR43775">
    <property type="entry name" value="FATTY ACID SYNTHASE"/>
    <property type="match status" value="1"/>
</dbReference>
<dbReference type="SMART" id="SM00823">
    <property type="entry name" value="PKS_PP"/>
    <property type="match status" value="1"/>
</dbReference>
<proteinExistence type="predicted"/>
<dbReference type="SUPFAM" id="SSF52151">
    <property type="entry name" value="FabD/lysophospholipase-like"/>
    <property type="match status" value="1"/>
</dbReference>
<name>A0ABW6HGV2_9ACTN</name>
<dbReference type="InterPro" id="IPR001227">
    <property type="entry name" value="Ac_transferase_dom_sf"/>
</dbReference>
<dbReference type="Pfam" id="PF22953">
    <property type="entry name" value="SpnB_Rossmann"/>
    <property type="match status" value="1"/>
</dbReference>
<dbReference type="InterPro" id="IPR055123">
    <property type="entry name" value="SpnB-like_Rossmann"/>
</dbReference>
<feature type="region of interest" description="C-terminal hotdog fold" evidence="7">
    <location>
        <begin position="338"/>
        <end position="484"/>
    </location>
</feature>
<dbReference type="PANTHER" id="PTHR43775:SF51">
    <property type="entry name" value="INACTIVE PHENOLPHTHIOCEROL SYNTHESIS POLYKETIDE SYNTHASE TYPE I PKS1-RELATED"/>
    <property type="match status" value="1"/>
</dbReference>
<dbReference type="InterPro" id="IPR057326">
    <property type="entry name" value="KR_dom"/>
</dbReference>
<dbReference type="PROSITE" id="PS52019">
    <property type="entry name" value="PKS_MFAS_DH"/>
    <property type="match status" value="1"/>
</dbReference>
<organism evidence="11 12">
    <name type="scientific">Streptomyces anandii</name>
    <dbReference type="NCBI Taxonomy" id="285454"/>
    <lineage>
        <taxon>Bacteria</taxon>
        <taxon>Bacillati</taxon>
        <taxon>Actinomycetota</taxon>
        <taxon>Actinomycetes</taxon>
        <taxon>Kitasatosporales</taxon>
        <taxon>Streptomycetaceae</taxon>
        <taxon>Streptomyces</taxon>
    </lineage>
</organism>
<dbReference type="SUPFAM" id="SSF51735">
    <property type="entry name" value="NAD(P)-binding Rossmann-fold domains"/>
    <property type="match status" value="2"/>
</dbReference>
<evidence type="ECO:0000256" key="8">
    <source>
        <dbReference type="SAM" id="MobiDB-lite"/>
    </source>
</evidence>
<dbReference type="SUPFAM" id="SSF47336">
    <property type="entry name" value="ACP-like"/>
    <property type="match status" value="1"/>
</dbReference>
<feature type="active site" description="Proton donor; for dehydratase activity" evidence="7">
    <location>
        <position position="399"/>
    </location>
</feature>
<protein>
    <submittedName>
        <fullName evidence="11">SDR family NAD(P)-dependent oxidoreductase</fullName>
    </submittedName>
</protein>
<dbReference type="EMBL" id="JBHYTS010000129">
    <property type="protein sequence ID" value="MFE1755877.1"/>
    <property type="molecule type" value="Genomic_DNA"/>
</dbReference>
<evidence type="ECO:0000259" key="10">
    <source>
        <dbReference type="PROSITE" id="PS52019"/>
    </source>
</evidence>
<feature type="region of interest" description="Disordered" evidence="8">
    <location>
        <begin position="894"/>
        <end position="920"/>
    </location>
</feature>
<dbReference type="SMART" id="SM00827">
    <property type="entry name" value="PKS_AT"/>
    <property type="match status" value="1"/>
</dbReference>
<dbReference type="InterPro" id="IPR020806">
    <property type="entry name" value="PKS_PP-bd"/>
</dbReference>
<reference evidence="11 12" key="1">
    <citation type="submission" date="2024-09" db="EMBL/GenBank/DDBJ databases">
        <title>The Natural Products Discovery Center: Release of the First 8490 Sequenced Strains for Exploring Actinobacteria Biosynthetic Diversity.</title>
        <authorList>
            <person name="Kalkreuter E."/>
            <person name="Kautsar S.A."/>
            <person name="Yang D."/>
            <person name="Bader C.D."/>
            <person name="Teijaro C.N."/>
            <person name="Fluegel L."/>
            <person name="Davis C.M."/>
            <person name="Simpson J.R."/>
            <person name="Lauterbach L."/>
            <person name="Steele A.D."/>
            <person name="Gui C."/>
            <person name="Meng S."/>
            <person name="Li G."/>
            <person name="Viehrig K."/>
            <person name="Ye F."/>
            <person name="Su P."/>
            <person name="Kiefer A.F."/>
            <person name="Nichols A."/>
            <person name="Cepeda A.J."/>
            <person name="Yan W."/>
            <person name="Fan B."/>
            <person name="Jiang Y."/>
            <person name="Adhikari A."/>
            <person name="Zheng C.-J."/>
            <person name="Schuster L."/>
            <person name="Cowan T.M."/>
            <person name="Smanski M.J."/>
            <person name="Chevrette M.G."/>
            <person name="De Carvalho L.P.S."/>
            <person name="Shen B."/>
        </authorList>
    </citation>
    <scope>NUCLEOTIDE SEQUENCE [LARGE SCALE GENOMIC DNA]</scope>
    <source>
        <strain evidence="11 12">NPDC059500</strain>
    </source>
</reference>
<accession>A0ABW6HGV2</accession>
<evidence type="ECO:0000256" key="7">
    <source>
        <dbReference type="PROSITE-ProRule" id="PRU01363"/>
    </source>
</evidence>
<evidence type="ECO:0000256" key="1">
    <source>
        <dbReference type="ARBA" id="ARBA00004792"/>
    </source>
</evidence>
<evidence type="ECO:0000259" key="9">
    <source>
        <dbReference type="PROSITE" id="PS50075"/>
    </source>
</evidence>
<keyword evidence="6" id="KW-0511">Multifunctional enzyme</keyword>
<keyword evidence="2" id="KW-0596">Phosphopantetheine</keyword>
<feature type="region of interest" description="Disordered" evidence="8">
    <location>
        <begin position="287"/>
        <end position="334"/>
    </location>
</feature>
<dbReference type="Pfam" id="PF21089">
    <property type="entry name" value="PKS_DH_N"/>
    <property type="match status" value="1"/>
</dbReference>
<dbReference type="SMART" id="SM01294">
    <property type="entry name" value="PKS_PP_betabranch"/>
    <property type="match status" value="1"/>
</dbReference>
<evidence type="ECO:0000313" key="12">
    <source>
        <dbReference type="Proteomes" id="UP001599756"/>
    </source>
</evidence>
<dbReference type="Gene3D" id="3.40.366.10">
    <property type="entry name" value="Malonyl-Coenzyme A Acyl Carrier Protein, domain 2"/>
    <property type="match status" value="1"/>
</dbReference>
<dbReference type="InterPro" id="IPR016035">
    <property type="entry name" value="Acyl_Trfase/lysoPLipase"/>
</dbReference>
<dbReference type="Pfam" id="PF00550">
    <property type="entry name" value="PP-binding"/>
    <property type="match status" value="1"/>
</dbReference>
<keyword evidence="3" id="KW-0597">Phosphoprotein</keyword>
<keyword evidence="5" id="KW-0045">Antibiotic biosynthesis</keyword>
<keyword evidence="12" id="KW-1185">Reference proteome</keyword>
<dbReference type="InterPro" id="IPR036736">
    <property type="entry name" value="ACP-like_sf"/>
</dbReference>
<dbReference type="InterPro" id="IPR020807">
    <property type="entry name" value="PKS_DH"/>
</dbReference>
<dbReference type="InterPro" id="IPR036291">
    <property type="entry name" value="NAD(P)-bd_dom_sf"/>
</dbReference>
<evidence type="ECO:0000256" key="5">
    <source>
        <dbReference type="ARBA" id="ARBA00023194"/>
    </source>
</evidence>
<feature type="non-terminal residue" evidence="11">
    <location>
        <position position="1"/>
    </location>
</feature>
<gene>
    <name evidence="11" type="ORF">ACFW88_36030</name>
</gene>
<feature type="region of interest" description="N-terminal hotdog fold" evidence="7">
    <location>
        <begin position="196"/>
        <end position="321"/>
    </location>
</feature>
<sequence>DIAAAFEARGRKTKRLTVSHAFHSPHMDGMLDAFREVAEGLSYEAPRIPIVSNLTGAVASADDITTPDFWVRHVREAVRFHDGVKTLEAANVTTFVELGPDGVLSALAQESITGGGTPAFLPVLRKDRPEAETLTTGLARAHTRGVSVDWQAFYEGTGARRVDLPTYAFQYRRYWLEAPAGWVGDMASAGLEEAGHPLLGAVAELPGGDGFLFTGRLSPATHPWLAEHTVSGTVLVPGAAIVELVLHAGEHVGHDHLDQLVLETPLVLPEKGALQLRLTLGAEDESGRRPLGLYSRPQDASADDPWTRHADGLLGSGAPERTQPAEHGMPEEWPPPGAETVEVAGLYDDFAALGLGYGPAFQGLRAAWRAGDEVFAEVALAEEQRADANAYGLHPALFDATLHAIGLGDFFPADGTEETGSGAARLPFAWEGVRLYAAGAATVRVRVSAAGKDAVSLTLADESGLPIASVDSLVLRPLAAGQLAAAHSASGHHDALFRVDWAPLPASAHASSTAANPPRWAVLGGDDLKLGDALALAGAQVAAYADVNELVADQAAPDIVFVPCVPDLGRTEDVAAATRAATGQVLGLVRDWLADDRLDSGPLAATRLAVVTRGAVAVGPDEGVDDLVHSAVWGLVRSAQAEHPGRFLLLDLDGEDGPLHEAAAVLAGASDETQLAVRAGTVHAPRLARVPSAAADDRSLPELDPDGTVLITGATGTLGGLLARHLVTARGVRNLLLVSRRGASAEGAAELAAELAESGATVTWAACDTADREALAAVLETVPSAHPLTAVVHTAGVLDDGILESMTPERVERVMRPKVDAAWNLHGLTRDMDLAAFVLFSSAAGVFGNPGQANYAAANTFLDALALHRRAQGLPAVSLAWGLWADDHTDDHTDGVTDGDKDKDAHQDADPGASGGMAATLDATGRQRITGGGMSALAADEGLALFDTAGALDEGLLIAARLDLAALRARHTDDGAGTGTGTGAGGADAVPPLLRGLIRAPRRRTAAAAGPGSGPDARTLAERLAGVSAAERDRVLLDLVRTQVAAVLGHQDAATIGPDAAFKELGFDSLTAVELRNRLGAATGLRLAATLVFDYPTPGALAGHVGTLLPQADDGPSMFDDLDRLEAALAAAPAAADSVTRSRITMRLQALLTKWNEAQGAADDPAEEDNDLETVTDDELFDLLDDELGSA</sequence>
<dbReference type="Proteomes" id="UP001599756">
    <property type="component" value="Unassembled WGS sequence"/>
</dbReference>
<dbReference type="InterPro" id="IPR042104">
    <property type="entry name" value="PKS_dehydratase_sf"/>
</dbReference>
<dbReference type="Gene3D" id="3.10.129.110">
    <property type="entry name" value="Polyketide synthase dehydratase"/>
    <property type="match status" value="1"/>
</dbReference>
<dbReference type="InterPro" id="IPR014043">
    <property type="entry name" value="Acyl_transferase_dom"/>
</dbReference>
<dbReference type="SMART" id="SM00826">
    <property type="entry name" value="PKS_DH"/>
    <property type="match status" value="1"/>
</dbReference>
<comment type="caution">
    <text evidence="11">The sequence shown here is derived from an EMBL/GenBank/DDBJ whole genome shotgun (WGS) entry which is preliminary data.</text>
</comment>
<dbReference type="CDD" id="cd08956">
    <property type="entry name" value="KR_3_FAS_SDR_x"/>
    <property type="match status" value="1"/>
</dbReference>
<dbReference type="Pfam" id="PF14765">
    <property type="entry name" value="PS-DH"/>
    <property type="match status" value="1"/>
</dbReference>
<dbReference type="SMART" id="SM00822">
    <property type="entry name" value="PKS_KR"/>
    <property type="match status" value="1"/>
</dbReference>
<dbReference type="PROSITE" id="PS50075">
    <property type="entry name" value="CARRIER"/>
    <property type="match status" value="1"/>
</dbReference>
<evidence type="ECO:0000256" key="4">
    <source>
        <dbReference type="ARBA" id="ARBA00022679"/>
    </source>
</evidence>
<dbReference type="InterPro" id="IPR049900">
    <property type="entry name" value="PKS_mFAS_DH"/>
</dbReference>
<dbReference type="Gene3D" id="1.10.1200.10">
    <property type="entry name" value="ACP-like"/>
    <property type="match status" value="1"/>
</dbReference>
<dbReference type="Pfam" id="PF00698">
    <property type="entry name" value="Acyl_transf_1"/>
    <property type="match status" value="1"/>
</dbReference>
<dbReference type="InterPro" id="IPR050091">
    <property type="entry name" value="PKS_NRPS_Biosynth_Enz"/>
</dbReference>
<dbReference type="InterPro" id="IPR049552">
    <property type="entry name" value="PKS_DH_N"/>
</dbReference>